<gene>
    <name evidence="2" type="ORF">CEUSTIGMA_g8152.t1</name>
</gene>
<accession>A0A250XC93</accession>
<sequence>MASSCNRFKDNNGHRNSSAPSHTSQQICDEYQRNDATCSTEQNKCDEHVELLIAKVSAQAEEIGRLKAEVDELRAKLFAIAGVSDQGSEVKHSCITQRTFTQELCKLALSENQPRIESRRPQDSKRHEPLIVTIPMLEAACRNATLGGSDICSLTRLGDLKCGESIQDMAQEAASDGILDCTFEMYAGGERATCQSFQSRVMLPTNAASYIWMSPGGKKIAKLHALQIMNHLTHQAAAEAVAAFRRHHSYQADFRSFIRSCSEGDYSGIKSRNHSFWSDEKTSYLYVISLPCILLDEENGGRTWYMMRIWEKCEVAKINRAWALRDMLMLKGTPVPMNMVDPVTGILIWQNQTSKNEIGFHGLDNKEFWCQGQGQEGLDCLSLLFNKDEALQKEMHALLAEGRQFKRRLKIKSCKLKRMLRVEPHLSAWHDVHISLLQDPVTSKEMLLILEVDVTAAVLSEKRVEELQRQQLLLLQQILRNKPLMYCSKS</sequence>
<dbReference type="Proteomes" id="UP000232323">
    <property type="component" value="Unassembled WGS sequence"/>
</dbReference>
<comment type="caution">
    <text evidence="2">The sequence shown here is derived from an EMBL/GenBank/DDBJ whole genome shotgun (WGS) entry which is preliminary data.</text>
</comment>
<dbReference type="AlphaFoldDB" id="A0A250XC93"/>
<organism evidence="2 3">
    <name type="scientific">Chlamydomonas eustigma</name>
    <dbReference type="NCBI Taxonomy" id="1157962"/>
    <lineage>
        <taxon>Eukaryota</taxon>
        <taxon>Viridiplantae</taxon>
        <taxon>Chlorophyta</taxon>
        <taxon>core chlorophytes</taxon>
        <taxon>Chlorophyceae</taxon>
        <taxon>CS clade</taxon>
        <taxon>Chlamydomonadales</taxon>
        <taxon>Chlamydomonadaceae</taxon>
        <taxon>Chlamydomonas</taxon>
    </lineage>
</organism>
<keyword evidence="3" id="KW-1185">Reference proteome</keyword>
<feature type="compositionally biased region" description="Polar residues" evidence="1">
    <location>
        <begin position="14"/>
        <end position="26"/>
    </location>
</feature>
<reference evidence="2 3" key="1">
    <citation type="submission" date="2017-08" db="EMBL/GenBank/DDBJ databases">
        <title>Acidophilic green algal genome provides insights into adaptation to an acidic environment.</title>
        <authorList>
            <person name="Hirooka S."/>
            <person name="Hirose Y."/>
            <person name="Kanesaki Y."/>
            <person name="Higuchi S."/>
            <person name="Fujiwara T."/>
            <person name="Onuma R."/>
            <person name="Era A."/>
            <person name="Ohbayashi R."/>
            <person name="Uzuka A."/>
            <person name="Nozaki H."/>
            <person name="Yoshikawa H."/>
            <person name="Miyagishima S.Y."/>
        </authorList>
    </citation>
    <scope>NUCLEOTIDE SEQUENCE [LARGE SCALE GENOMIC DNA]</scope>
    <source>
        <strain evidence="2 3">NIES-2499</strain>
    </source>
</reference>
<proteinExistence type="predicted"/>
<evidence type="ECO:0000256" key="1">
    <source>
        <dbReference type="SAM" id="MobiDB-lite"/>
    </source>
</evidence>
<evidence type="ECO:0000313" key="3">
    <source>
        <dbReference type="Proteomes" id="UP000232323"/>
    </source>
</evidence>
<evidence type="ECO:0000313" key="2">
    <source>
        <dbReference type="EMBL" id="GAX80717.1"/>
    </source>
</evidence>
<feature type="region of interest" description="Disordered" evidence="1">
    <location>
        <begin position="1"/>
        <end position="26"/>
    </location>
</feature>
<name>A0A250XC93_9CHLO</name>
<dbReference type="EMBL" id="BEGY01000056">
    <property type="protein sequence ID" value="GAX80717.1"/>
    <property type="molecule type" value="Genomic_DNA"/>
</dbReference>
<protein>
    <submittedName>
        <fullName evidence="2">Uncharacterized protein</fullName>
    </submittedName>
</protein>